<evidence type="ECO:0000313" key="4">
    <source>
        <dbReference type="EMBL" id="RKQ69339.1"/>
    </source>
</evidence>
<accession>A0A420WE92</accession>
<dbReference type="RefSeq" id="WP_121101868.1">
    <property type="nucleotide sequence ID" value="NZ_RBII01000002.1"/>
</dbReference>
<dbReference type="InParanoid" id="A0A420WE92"/>
<keyword evidence="1" id="KW-0479">Metal-binding</keyword>
<dbReference type="PANTHER" id="PTHR23422">
    <property type="entry name" value="DIPEPTIDYL PEPTIDASE III-RELATED"/>
    <property type="match status" value="1"/>
</dbReference>
<proteinExistence type="predicted"/>
<feature type="chain" id="PRO_5019041840" description="Nudix hydrolase 3" evidence="3">
    <location>
        <begin position="22"/>
        <end position="595"/>
    </location>
</feature>
<reference evidence="4 5" key="1">
    <citation type="submission" date="2018-10" db="EMBL/GenBank/DDBJ databases">
        <title>Genomic Encyclopedia of Type Strains, Phase IV (KMG-IV): sequencing the most valuable type-strain genomes for metagenomic binning, comparative biology and taxonomic classification.</title>
        <authorList>
            <person name="Goeker M."/>
        </authorList>
    </citation>
    <scope>NUCLEOTIDE SEQUENCE [LARGE SCALE GENOMIC DNA]</scope>
    <source>
        <strain evidence="4 5">DSM 22008</strain>
    </source>
</reference>
<keyword evidence="2" id="KW-0378">Hydrolase</keyword>
<dbReference type="OrthoDB" id="9792687at2"/>
<organism evidence="4 5">
    <name type="scientific">Litorimonas taeanensis</name>
    <dbReference type="NCBI Taxonomy" id="568099"/>
    <lineage>
        <taxon>Bacteria</taxon>
        <taxon>Pseudomonadati</taxon>
        <taxon>Pseudomonadota</taxon>
        <taxon>Alphaproteobacteria</taxon>
        <taxon>Maricaulales</taxon>
        <taxon>Robiginitomaculaceae</taxon>
    </lineage>
</organism>
<dbReference type="EMBL" id="RBII01000002">
    <property type="protein sequence ID" value="RKQ69339.1"/>
    <property type="molecule type" value="Genomic_DNA"/>
</dbReference>
<dbReference type="GO" id="GO:0008239">
    <property type="term" value="F:dipeptidyl-peptidase activity"/>
    <property type="evidence" value="ECO:0007669"/>
    <property type="project" value="TreeGrafter"/>
</dbReference>
<evidence type="ECO:0008006" key="6">
    <source>
        <dbReference type="Google" id="ProtNLM"/>
    </source>
</evidence>
<dbReference type="InterPro" id="IPR039461">
    <property type="entry name" value="Peptidase_M49"/>
</dbReference>
<evidence type="ECO:0000256" key="1">
    <source>
        <dbReference type="ARBA" id="ARBA00022723"/>
    </source>
</evidence>
<evidence type="ECO:0000313" key="5">
    <source>
        <dbReference type="Proteomes" id="UP000282211"/>
    </source>
</evidence>
<keyword evidence="3" id="KW-0732">Signal</keyword>
<gene>
    <name evidence="4" type="ORF">DES40_2139</name>
</gene>
<feature type="signal peptide" evidence="3">
    <location>
        <begin position="1"/>
        <end position="21"/>
    </location>
</feature>
<dbReference type="PANTHER" id="PTHR23422:SF9">
    <property type="entry name" value="ZN-DEPENDENT HYDROLASE"/>
    <property type="match status" value="1"/>
</dbReference>
<name>A0A420WE92_9PROT</name>
<sequence>MKRLIGISAAALLMACQPASSEKQAAAPIDMAQTIDYFEGAWTPQQTGPLLDKTMRLRFPYDASLLSAGEQEAVKELLAAGARLHSLYLDQVHPQSRAVEAAMAGTDRQDLKDLFRMMKGPIATTLENTREPFLNVAASTTPRNVYPSDSSREALDAFIAAHPEKKSDLLHLRSVVKNANDANKAEALATLDAHPALEVLHPGLIETIKQAEGYFALPYSVAYAEDILFVYDRLMAAASAIENDDVSFARFLRLRARDLLADDYDGGDATWVTGNFTGNLNAQIGSYETYDDALYGVKSFFSLSLLQRDKEKSEELASSIGDIQEIEDSLPYAANKTVRSNIPVSVYNIIADFGQARGTNTATILPNEGHLSRQFGRTILIRSTVLRNEEIFEESLSAFRAATSANHHDDLGINGNFYRTLWHEIGHYMGPDQTKIGEDIDAALQDNADLIEEMKADLVSLFSALKLYKAGNYTEAQLRSIYAGGILRVLNKNRPRREQAYGTMQLVQWNWFLDKGVLTFDEGKLSIHYDKYPAAVESLLTEVLNLQYQGNREAAAAFVDEWTAWDKDLHGVIGAAMKASETSRFRLVTYEALGE</sequence>
<protein>
    <recommendedName>
        <fullName evidence="6">Nudix hydrolase 3</fullName>
    </recommendedName>
</protein>
<comment type="caution">
    <text evidence="4">The sequence shown here is derived from an EMBL/GenBank/DDBJ whole genome shotgun (WGS) entry which is preliminary data.</text>
</comment>
<dbReference type="GO" id="GO:0046872">
    <property type="term" value="F:metal ion binding"/>
    <property type="evidence" value="ECO:0007669"/>
    <property type="project" value="UniProtKB-KW"/>
</dbReference>
<keyword evidence="5" id="KW-1185">Reference proteome</keyword>
<evidence type="ECO:0000256" key="2">
    <source>
        <dbReference type="ARBA" id="ARBA00022801"/>
    </source>
</evidence>
<dbReference type="Proteomes" id="UP000282211">
    <property type="component" value="Unassembled WGS sequence"/>
</dbReference>
<evidence type="ECO:0000256" key="3">
    <source>
        <dbReference type="SAM" id="SignalP"/>
    </source>
</evidence>
<dbReference type="PROSITE" id="PS51257">
    <property type="entry name" value="PROKAR_LIPOPROTEIN"/>
    <property type="match status" value="1"/>
</dbReference>
<dbReference type="AlphaFoldDB" id="A0A420WE92"/>
<dbReference type="GO" id="GO:0005737">
    <property type="term" value="C:cytoplasm"/>
    <property type="evidence" value="ECO:0007669"/>
    <property type="project" value="TreeGrafter"/>
</dbReference>